<evidence type="ECO:0000313" key="1">
    <source>
        <dbReference type="EMBL" id="CAH0483069.1"/>
    </source>
</evidence>
<protein>
    <submittedName>
        <fullName evidence="1">Uncharacterized protein</fullName>
    </submittedName>
</protein>
<reference evidence="1" key="1">
    <citation type="submission" date="2021-11" db="EMBL/GenBank/DDBJ databases">
        <authorList>
            <person name="Islam A."/>
            <person name="Islam S."/>
            <person name="Flora M.S."/>
            <person name="Rahman M."/>
            <person name="Ziaur R.M."/>
            <person name="Epstein J.H."/>
            <person name="Hassan M."/>
            <person name="Klassen M."/>
            <person name="Woodard K."/>
            <person name="Webb A."/>
            <person name="Webby R.J."/>
            <person name="El Zowalaty M.E."/>
        </authorList>
    </citation>
    <scope>NUCLEOTIDE SEQUENCE</scope>
    <source>
        <strain evidence="1">Pbs3</strain>
    </source>
</reference>
<name>A0AAU9LF05_9STRA</name>
<proteinExistence type="predicted"/>
<dbReference type="Proteomes" id="UP001160483">
    <property type="component" value="Unassembled WGS sequence"/>
</dbReference>
<gene>
    <name evidence="1" type="ORF">PBS003_LOCUS9643</name>
</gene>
<dbReference type="EMBL" id="CAKKTJ010000337">
    <property type="protein sequence ID" value="CAH0483069.1"/>
    <property type="molecule type" value="Genomic_DNA"/>
</dbReference>
<dbReference type="AlphaFoldDB" id="A0AAU9LF05"/>
<accession>A0AAU9LF05</accession>
<evidence type="ECO:0000313" key="2">
    <source>
        <dbReference type="Proteomes" id="UP001160483"/>
    </source>
</evidence>
<organism evidence="1 2">
    <name type="scientific">Peronospora belbahrii</name>
    <dbReference type="NCBI Taxonomy" id="622444"/>
    <lineage>
        <taxon>Eukaryota</taxon>
        <taxon>Sar</taxon>
        <taxon>Stramenopiles</taxon>
        <taxon>Oomycota</taxon>
        <taxon>Peronosporomycetes</taxon>
        <taxon>Peronosporales</taxon>
        <taxon>Peronosporaceae</taxon>
        <taxon>Peronospora</taxon>
    </lineage>
</organism>
<sequence length="96" mass="10692">MGRLLHTFRTTITASQSMKLFTARKDPKRSLPEHFLYLAAVCNACGGGAEAQVLDNIVRYASSELSTVLMAKYNNGRYGRLRQVEELAHFAQAVET</sequence>
<comment type="caution">
    <text evidence="1">The sequence shown here is derived from an EMBL/GenBank/DDBJ whole genome shotgun (WGS) entry which is preliminary data.</text>
</comment>